<feature type="domain" description="NAD(P)-binding" evidence="2">
    <location>
        <begin position="7"/>
        <end position="207"/>
    </location>
</feature>
<sequence length="223" mass="24232">MRFLVLGATGPCGILLVRGLLLKYPSDPVIIYARSPHKLPPDINSTTHPTLTIIKGDLTDQDSIDRALEGVDVVLSALGPVFGQPSDTPLAKGYQLLIELMGKRGIKRLIVLGATSIVDPADKYSFAYSCMINVVKAGAKSAYKDFVAIGNTIRRQGYDLDWTIVRVPILTNSDGDNQTIVAGYVGDGKVGLSLPRKAFATFVIGEIEKREPGRFMDPRYILI</sequence>
<evidence type="ECO:0000313" key="3">
    <source>
        <dbReference type="EMBL" id="KAF7784559.1"/>
    </source>
</evidence>
<accession>A0A8H7FB82</accession>
<dbReference type="PANTHER" id="PTHR43355:SF2">
    <property type="entry name" value="FLAVIN REDUCTASE (NADPH)"/>
    <property type="match status" value="1"/>
</dbReference>
<dbReference type="PANTHER" id="PTHR43355">
    <property type="entry name" value="FLAVIN REDUCTASE (NADPH)"/>
    <property type="match status" value="1"/>
</dbReference>
<dbReference type="Pfam" id="PF13460">
    <property type="entry name" value="NAD_binding_10"/>
    <property type="match status" value="1"/>
</dbReference>
<dbReference type="InterPro" id="IPR051606">
    <property type="entry name" value="Polyketide_Oxido-like"/>
</dbReference>
<dbReference type="InterPro" id="IPR016040">
    <property type="entry name" value="NAD(P)-bd_dom"/>
</dbReference>
<gene>
    <name evidence="3" type="ORF">Agabi119p4_724</name>
</gene>
<comment type="caution">
    <text evidence="3">The sequence shown here is derived from an EMBL/GenBank/DDBJ whole genome shotgun (WGS) entry which is preliminary data.</text>
</comment>
<dbReference type="Proteomes" id="UP000629468">
    <property type="component" value="Unassembled WGS sequence"/>
</dbReference>
<dbReference type="InterPro" id="IPR036291">
    <property type="entry name" value="NAD(P)-bd_dom_sf"/>
</dbReference>
<proteinExistence type="inferred from homology"/>
<evidence type="ECO:0000256" key="1">
    <source>
        <dbReference type="ARBA" id="ARBA00038376"/>
    </source>
</evidence>
<comment type="similarity">
    <text evidence="1">Belongs to the avfA family.</text>
</comment>
<dbReference type="SUPFAM" id="SSF51735">
    <property type="entry name" value="NAD(P)-binding Rossmann-fold domains"/>
    <property type="match status" value="1"/>
</dbReference>
<dbReference type="GO" id="GO:0016646">
    <property type="term" value="F:oxidoreductase activity, acting on the CH-NH group of donors, NAD or NADP as acceptor"/>
    <property type="evidence" value="ECO:0007669"/>
    <property type="project" value="TreeGrafter"/>
</dbReference>
<name>A0A8H7FB82_AGABI</name>
<evidence type="ECO:0000259" key="2">
    <source>
        <dbReference type="Pfam" id="PF13460"/>
    </source>
</evidence>
<protein>
    <recommendedName>
        <fullName evidence="2">NAD(P)-binding domain-containing protein</fullName>
    </recommendedName>
</protein>
<organism evidence="3 4">
    <name type="scientific">Agaricus bisporus var. burnettii</name>
    <dbReference type="NCBI Taxonomy" id="192524"/>
    <lineage>
        <taxon>Eukaryota</taxon>
        <taxon>Fungi</taxon>
        <taxon>Dikarya</taxon>
        <taxon>Basidiomycota</taxon>
        <taxon>Agaricomycotina</taxon>
        <taxon>Agaricomycetes</taxon>
        <taxon>Agaricomycetidae</taxon>
        <taxon>Agaricales</taxon>
        <taxon>Agaricineae</taxon>
        <taxon>Agaricaceae</taxon>
        <taxon>Agaricus</taxon>
    </lineage>
</organism>
<reference evidence="3 4" key="1">
    <citation type="journal article" name="Sci. Rep.">
        <title>Telomere-to-telomere assembled and centromere annotated genomes of the two main subspecies of the button mushroom Agaricus bisporus reveal especially polymorphic chromosome ends.</title>
        <authorList>
            <person name="Sonnenberg A.S.M."/>
            <person name="Sedaghat-Telgerd N."/>
            <person name="Lavrijssen B."/>
            <person name="Ohm R.A."/>
            <person name="Hendrickx P.M."/>
            <person name="Scholtmeijer K."/>
            <person name="Baars J.J.P."/>
            <person name="van Peer A."/>
        </authorList>
    </citation>
    <scope>NUCLEOTIDE SEQUENCE [LARGE SCALE GENOMIC DNA]</scope>
    <source>
        <strain evidence="3 4">H119_p4</strain>
    </source>
</reference>
<evidence type="ECO:0000313" key="4">
    <source>
        <dbReference type="Proteomes" id="UP000629468"/>
    </source>
</evidence>
<dbReference type="Gene3D" id="3.40.50.720">
    <property type="entry name" value="NAD(P)-binding Rossmann-like Domain"/>
    <property type="match status" value="1"/>
</dbReference>
<dbReference type="EMBL" id="JABXXO010000001">
    <property type="protein sequence ID" value="KAF7784559.1"/>
    <property type="molecule type" value="Genomic_DNA"/>
</dbReference>
<dbReference type="AlphaFoldDB" id="A0A8H7FB82"/>